<reference evidence="14" key="1">
    <citation type="submission" date="2023-05" db="EMBL/GenBank/DDBJ databases">
        <title>Anaerotaeda fermentans gen. nov., sp. nov., a novel anaerobic planctomycete of the new family within the order Sedimentisphaerales isolated from Taman Peninsula, Russia.</title>
        <authorList>
            <person name="Khomyakova M.A."/>
            <person name="Merkel A.Y."/>
            <person name="Slobodkin A.I."/>
        </authorList>
    </citation>
    <scope>NUCLEOTIDE SEQUENCE</scope>
    <source>
        <strain evidence="14">M17dextr</strain>
    </source>
</reference>
<dbReference type="InterPro" id="IPR001940">
    <property type="entry name" value="Peptidase_S1C"/>
</dbReference>
<evidence type="ECO:0000313" key="15">
    <source>
        <dbReference type="Proteomes" id="UP001431776"/>
    </source>
</evidence>
<feature type="domain" description="PDZ" evidence="13">
    <location>
        <begin position="272"/>
        <end position="368"/>
    </location>
</feature>
<protein>
    <submittedName>
        <fullName evidence="14">Do family serine endopeptidase</fullName>
        <ecNumber evidence="14">3.4.21.107</ecNumber>
    </submittedName>
</protein>
<dbReference type="GO" id="GO:0004252">
    <property type="term" value="F:serine-type endopeptidase activity"/>
    <property type="evidence" value="ECO:0007669"/>
    <property type="project" value="InterPro"/>
</dbReference>
<evidence type="ECO:0000256" key="8">
    <source>
        <dbReference type="ARBA" id="ARBA00022825"/>
    </source>
</evidence>
<dbReference type="Proteomes" id="UP001431776">
    <property type="component" value="Unassembled WGS sequence"/>
</dbReference>
<comment type="similarity">
    <text evidence="2">Belongs to the peptidase S1C family.</text>
</comment>
<dbReference type="InterPro" id="IPR009003">
    <property type="entry name" value="Peptidase_S1_PA"/>
</dbReference>
<dbReference type="Pfam" id="PF13180">
    <property type="entry name" value="PDZ_2"/>
    <property type="match status" value="1"/>
</dbReference>
<dbReference type="PRINTS" id="PR00834">
    <property type="entry name" value="PROTEASES2C"/>
</dbReference>
<keyword evidence="6" id="KW-0574">Periplasm</keyword>
<dbReference type="Gene3D" id="2.40.10.120">
    <property type="match status" value="1"/>
</dbReference>
<dbReference type="PANTHER" id="PTHR22939">
    <property type="entry name" value="SERINE PROTEASE FAMILY S1C HTRA-RELATED"/>
    <property type="match status" value="1"/>
</dbReference>
<dbReference type="InterPro" id="IPR036034">
    <property type="entry name" value="PDZ_sf"/>
</dbReference>
<feature type="region of interest" description="Disordered" evidence="11">
    <location>
        <begin position="96"/>
        <end position="115"/>
    </location>
</feature>
<feature type="signal peptide" evidence="12">
    <location>
        <begin position="1"/>
        <end position="34"/>
    </location>
</feature>
<evidence type="ECO:0000256" key="5">
    <source>
        <dbReference type="ARBA" id="ARBA00022737"/>
    </source>
</evidence>
<feature type="chain" id="PRO_5043700770" evidence="12">
    <location>
        <begin position="35"/>
        <end position="490"/>
    </location>
</feature>
<dbReference type="Pfam" id="PF17820">
    <property type="entry name" value="PDZ_6"/>
    <property type="match status" value="1"/>
</dbReference>
<dbReference type="RefSeq" id="WP_349245958.1">
    <property type="nucleotide sequence ID" value="NZ_JASCXX010000021.1"/>
</dbReference>
<dbReference type="GO" id="GO:0006508">
    <property type="term" value="P:proteolysis"/>
    <property type="evidence" value="ECO:0007669"/>
    <property type="project" value="UniProtKB-KW"/>
</dbReference>
<keyword evidence="4 12" id="KW-0732">Signal</keyword>
<dbReference type="PANTHER" id="PTHR22939:SF129">
    <property type="entry name" value="SERINE PROTEASE HTRA2, MITOCHONDRIAL"/>
    <property type="match status" value="1"/>
</dbReference>
<keyword evidence="8" id="KW-0720">Serine protease</keyword>
<evidence type="ECO:0000256" key="4">
    <source>
        <dbReference type="ARBA" id="ARBA00022729"/>
    </source>
</evidence>
<accession>A0AAW6TY08</accession>
<dbReference type="SUPFAM" id="SSF50156">
    <property type="entry name" value="PDZ domain-like"/>
    <property type="match status" value="2"/>
</dbReference>
<name>A0AAW6TY08_9BACT</name>
<feature type="active site" description="Charge relay system" evidence="9">
    <location>
        <position position="160"/>
    </location>
</feature>
<gene>
    <name evidence="14" type="ORF">QJ522_15925</name>
</gene>
<evidence type="ECO:0000256" key="11">
    <source>
        <dbReference type="SAM" id="MobiDB-lite"/>
    </source>
</evidence>
<dbReference type="InterPro" id="IPR011782">
    <property type="entry name" value="Pept_S1C_Do"/>
</dbReference>
<evidence type="ECO:0000256" key="12">
    <source>
        <dbReference type="SAM" id="SignalP"/>
    </source>
</evidence>
<feature type="binding site" evidence="10">
    <location>
        <begin position="232"/>
        <end position="234"/>
    </location>
    <ligand>
        <name>substrate</name>
    </ligand>
</feature>
<evidence type="ECO:0000256" key="3">
    <source>
        <dbReference type="ARBA" id="ARBA00022670"/>
    </source>
</evidence>
<keyword evidence="15" id="KW-1185">Reference proteome</keyword>
<feature type="domain" description="PDZ" evidence="13">
    <location>
        <begin position="379"/>
        <end position="454"/>
    </location>
</feature>
<keyword evidence="7 14" id="KW-0378">Hydrolase</keyword>
<dbReference type="GO" id="GO:0042597">
    <property type="term" value="C:periplasmic space"/>
    <property type="evidence" value="ECO:0007669"/>
    <property type="project" value="UniProtKB-SubCell"/>
</dbReference>
<evidence type="ECO:0000313" key="14">
    <source>
        <dbReference type="EMBL" id="MDI6450547.1"/>
    </source>
</evidence>
<dbReference type="SUPFAM" id="SSF50494">
    <property type="entry name" value="Trypsin-like serine proteases"/>
    <property type="match status" value="1"/>
</dbReference>
<evidence type="ECO:0000259" key="13">
    <source>
        <dbReference type="PROSITE" id="PS50106"/>
    </source>
</evidence>
<evidence type="ECO:0000256" key="6">
    <source>
        <dbReference type="ARBA" id="ARBA00022764"/>
    </source>
</evidence>
<evidence type="ECO:0000256" key="2">
    <source>
        <dbReference type="ARBA" id="ARBA00010541"/>
    </source>
</evidence>
<dbReference type="InterPro" id="IPR041489">
    <property type="entry name" value="PDZ_6"/>
</dbReference>
<sequence>MVVQTLGGFRKRAFLSAPLLVVLLVLLAPVSTLAADDQSIAALRQMGKAFASIADKASPGVVGIQATRTVRSRGFSRDRSGADPFEDDLFRYFFGPRQAPRGRDESESRQVSQGSGFVISPDGYILTNNHLVGGAETVTVQLSDGRKVTAEIVGADPETDVAVVKIDRTDLPYIELADSGTLEVGEWVIAIGNPFGLSHTVTAGIVSAKGRSRIGVADYEDFIQTDAAINMGNSGGPLLNLDGKAVGINTAIIGPGGNVGIGLAIPSNMARDIYTQLKESGEVVRGFLGVSLADLEPGMGEYFKLDDDRGVVITTVIEGSAAEKAGIKPDDVVVEFEGEPVTSLNDFRNRVAMYKPGSRVQIVVMREGKRTALTAVLDAVPESRRVAGSAGRAVQESLGMTLQTLTEELASRLGYEDLAGVVAMEVRPGSPAADAGIRAGTLIMEVNRKPVRSVREFEEAIDGASADERAMLRVRDEAVTRLLMIRLPKK</sequence>
<evidence type="ECO:0000256" key="9">
    <source>
        <dbReference type="PIRSR" id="PIRSR611782-1"/>
    </source>
</evidence>
<evidence type="ECO:0000256" key="7">
    <source>
        <dbReference type="ARBA" id="ARBA00022801"/>
    </source>
</evidence>
<feature type="active site" description="Charge relay system" evidence="9">
    <location>
        <position position="234"/>
    </location>
</feature>
<comment type="caution">
    <text evidence="14">The sequence shown here is derived from an EMBL/GenBank/DDBJ whole genome shotgun (WGS) entry which is preliminary data.</text>
</comment>
<organism evidence="14 15">
    <name type="scientific">Anaerobaca lacustris</name>
    <dbReference type="NCBI Taxonomy" id="3044600"/>
    <lineage>
        <taxon>Bacteria</taxon>
        <taxon>Pseudomonadati</taxon>
        <taxon>Planctomycetota</taxon>
        <taxon>Phycisphaerae</taxon>
        <taxon>Sedimentisphaerales</taxon>
        <taxon>Anaerobacaceae</taxon>
        <taxon>Anaerobaca</taxon>
    </lineage>
</organism>
<dbReference type="EMBL" id="JASCXX010000021">
    <property type="protein sequence ID" value="MDI6450547.1"/>
    <property type="molecule type" value="Genomic_DNA"/>
</dbReference>
<dbReference type="EC" id="3.4.21.107" evidence="14"/>
<dbReference type="Pfam" id="PF13365">
    <property type="entry name" value="Trypsin_2"/>
    <property type="match status" value="1"/>
</dbReference>
<dbReference type="Gene3D" id="2.30.42.10">
    <property type="match status" value="2"/>
</dbReference>
<feature type="binding site" evidence="10">
    <location>
        <position position="160"/>
    </location>
    <ligand>
        <name>substrate</name>
    </ligand>
</feature>
<dbReference type="PROSITE" id="PS50106">
    <property type="entry name" value="PDZ"/>
    <property type="match status" value="2"/>
</dbReference>
<comment type="subcellular location">
    <subcellularLocation>
        <location evidence="1">Periplasm</location>
    </subcellularLocation>
</comment>
<keyword evidence="5" id="KW-0677">Repeat</keyword>
<dbReference type="AlphaFoldDB" id="A0AAW6TY08"/>
<keyword evidence="3" id="KW-0645">Protease</keyword>
<dbReference type="SMART" id="SM00228">
    <property type="entry name" value="PDZ"/>
    <property type="match status" value="2"/>
</dbReference>
<evidence type="ECO:0000256" key="1">
    <source>
        <dbReference type="ARBA" id="ARBA00004418"/>
    </source>
</evidence>
<evidence type="ECO:0000256" key="10">
    <source>
        <dbReference type="PIRSR" id="PIRSR611782-2"/>
    </source>
</evidence>
<proteinExistence type="inferred from homology"/>
<dbReference type="InterPro" id="IPR001478">
    <property type="entry name" value="PDZ"/>
</dbReference>
<feature type="active site" description="Charge relay system" evidence="9">
    <location>
        <position position="130"/>
    </location>
</feature>
<feature type="binding site" evidence="10">
    <location>
        <position position="130"/>
    </location>
    <ligand>
        <name>substrate</name>
    </ligand>
</feature>
<dbReference type="NCBIfam" id="TIGR02037">
    <property type="entry name" value="degP_htrA_DO"/>
    <property type="match status" value="1"/>
</dbReference>